<keyword evidence="2" id="KW-1185">Reference proteome</keyword>
<dbReference type="AlphaFoldDB" id="A0A9D3Y4M4"/>
<sequence>MCTASYNIRCCRCRFIGGGGDGSCDGGGCCISGGGGNCGDFVVHRKAVVAFLTIVAVMELRR</sequence>
<proteinExistence type="predicted"/>
<name>A0A9D3Y4M4_DREPO</name>
<dbReference type="Proteomes" id="UP000828390">
    <property type="component" value="Unassembled WGS sequence"/>
</dbReference>
<dbReference type="EMBL" id="JAIWYP010000032">
    <property type="protein sequence ID" value="KAH3691693.1"/>
    <property type="molecule type" value="Genomic_DNA"/>
</dbReference>
<evidence type="ECO:0000313" key="1">
    <source>
        <dbReference type="EMBL" id="KAH3691693.1"/>
    </source>
</evidence>
<reference evidence="1" key="2">
    <citation type="submission" date="2020-11" db="EMBL/GenBank/DDBJ databases">
        <authorList>
            <person name="McCartney M.A."/>
            <person name="Auch B."/>
            <person name="Kono T."/>
            <person name="Mallez S."/>
            <person name="Becker A."/>
            <person name="Gohl D.M."/>
            <person name="Silverstein K.A.T."/>
            <person name="Koren S."/>
            <person name="Bechman K.B."/>
            <person name="Herman A."/>
            <person name="Abrahante J.E."/>
            <person name="Garbe J."/>
        </authorList>
    </citation>
    <scope>NUCLEOTIDE SEQUENCE</scope>
    <source>
        <strain evidence="1">Duluth1</strain>
        <tissue evidence="1">Whole animal</tissue>
    </source>
</reference>
<evidence type="ECO:0000313" key="2">
    <source>
        <dbReference type="Proteomes" id="UP000828390"/>
    </source>
</evidence>
<accession>A0A9D3Y4M4</accession>
<comment type="caution">
    <text evidence="1">The sequence shown here is derived from an EMBL/GenBank/DDBJ whole genome shotgun (WGS) entry which is preliminary data.</text>
</comment>
<organism evidence="1 2">
    <name type="scientific">Dreissena polymorpha</name>
    <name type="common">Zebra mussel</name>
    <name type="synonym">Mytilus polymorpha</name>
    <dbReference type="NCBI Taxonomy" id="45954"/>
    <lineage>
        <taxon>Eukaryota</taxon>
        <taxon>Metazoa</taxon>
        <taxon>Spiralia</taxon>
        <taxon>Lophotrochozoa</taxon>
        <taxon>Mollusca</taxon>
        <taxon>Bivalvia</taxon>
        <taxon>Autobranchia</taxon>
        <taxon>Heteroconchia</taxon>
        <taxon>Euheterodonta</taxon>
        <taxon>Imparidentia</taxon>
        <taxon>Neoheterodontei</taxon>
        <taxon>Myida</taxon>
        <taxon>Dreissenoidea</taxon>
        <taxon>Dreissenidae</taxon>
        <taxon>Dreissena</taxon>
    </lineage>
</organism>
<reference evidence="1" key="1">
    <citation type="journal article" date="2019" name="bioRxiv">
        <title>The Genome of the Zebra Mussel, Dreissena polymorpha: A Resource for Invasive Species Research.</title>
        <authorList>
            <person name="McCartney M.A."/>
            <person name="Auch B."/>
            <person name="Kono T."/>
            <person name="Mallez S."/>
            <person name="Zhang Y."/>
            <person name="Obille A."/>
            <person name="Becker A."/>
            <person name="Abrahante J.E."/>
            <person name="Garbe J."/>
            <person name="Badalamenti J.P."/>
            <person name="Herman A."/>
            <person name="Mangelson H."/>
            <person name="Liachko I."/>
            <person name="Sullivan S."/>
            <person name="Sone E.D."/>
            <person name="Koren S."/>
            <person name="Silverstein K.A.T."/>
            <person name="Beckman K.B."/>
            <person name="Gohl D.M."/>
        </authorList>
    </citation>
    <scope>NUCLEOTIDE SEQUENCE</scope>
    <source>
        <strain evidence="1">Duluth1</strain>
        <tissue evidence="1">Whole animal</tissue>
    </source>
</reference>
<protein>
    <submittedName>
        <fullName evidence="1">Uncharacterized protein</fullName>
    </submittedName>
</protein>
<gene>
    <name evidence="1" type="ORF">DPMN_191731</name>
</gene>